<gene>
    <name evidence="1" type="ORF">EV384_6104</name>
</gene>
<dbReference type="EMBL" id="SHLD01000001">
    <property type="protein sequence ID" value="RZU77386.1"/>
    <property type="molecule type" value="Genomic_DNA"/>
</dbReference>
<proteinExistence type="predicted"/>
<dbReference type="Proteomes" id="UP000294114">
    <property type="component" value="Unassembled WGS sequence"/>
</dbReference>
<keyword evidence="2" id="KW-1185">Reference proteome</keyword>
<organism evidence="1 2">
    <name type="scientific">Micromonospora kangleipakensis</name>
    <dbReference type="NCBI Taxonomy" id="1077942"/>
    <lineage>
        <taxon>Bacteria</taxon>
        <taxon>Bacillati</taxon>
        <taxon>Actinomycetota</taxon>
        <taxon>Actinomycetes</taxon>
        <taxon>Micromonosporales</taxon>
        <taxon>Micromonosporaceae</taxon>
        <taxon>Micromonospora</taxon>
    </lineage>
</organism>
<protein>
    <submittedName>
        <fullName evidence="1">Uncharacterized protein</fullName>
    </submittedName>
</protein>
<evidence type="ECO:0000313" key="1">
    <source>
        <dbReference type="EMBL" id="RZU77386.1"/>
    </source>
</evidence>
<comment type="caution">
    <text evidence="1">The sequence shown here is derived from an EMBL/GenBank/DDBJ whole genome shotgun (WGS) entry which is preliminary data.</text>
</comment>
<evidence type="ECO:0000313" key="2">
    <source>
        <dbReference type="Proteomes" id="UP000294114"/>
    </source>
</evidence>
<accession>A0A4V2GDV9</accession>
<reference evidence="1 2" key="1">
    <citation type="submission" date="2019-02" db="EMBL/GenBank/DDBJ databases">
        <title>Sequencing the genomes of 1000 actinobacteria strains.</title>
        <authorList>
            <person name="Klenk H.-P."/>
        </authorList>
    </citation>
    <scope>NUCLEOTIDE SEQUENCE [LARGE SCALE GENOMIC DNA]</scope>
    <source>
        <strain evidence="1 2">DSM 45612</strain>
    </source>
</reference>
<sequence length="49" mass="4940">MISGGGPAAALRMRTGRSLSELDVGLIAGPAASEPFRARLADTAAATQR</sequence>
<name>A0A4V2GDV9_9ACTN</name>
<dbReference type="AlphaFoldDB" id="A0A4V2GDV9"/>